<keyword evidence="3" id="KW-0560">Oxidoreductase</keyword>
<dbReference type="SUPFAM" id="SSF89155">
    <property type="entry name" value="TorD-like"/>
    <property type="match status" value="1"/>
</dbReference>
<dbReference type="GO" id="GO:0051082">
    <property type="term" value="F:unfolded protein binding"/>
    <property type="evidence" value="ECO:0007669"/>
    <property type="project" value="InterPro"/>
</dbReference>
<reference evidence="3 4" key="1">
    <citation type="submission" date="2018-06" db="EMBL/GenBank/DDBJ databases">
        <authorList>
            <consortium name="Pathogen Informatics"/>
            <person name="Doyle S."/>
        </authorList>
    </citation>
    <scope>NUCLEOTIDE SEQUENCE [LARGE SCALE GENOMIC DNA]</scope>
    <source>
        <strain evidence="3 4">NCTC13184</strain>
    </source>
</reference>
<dbReference type="InterPro" id="IPR003765">
    <property type="entry name" value="NO3_reductase_chaperone_NarJ"/>
</dbReference>
<keyword evidence="1" id="KW-0534">Nitrate assimilation</keyword>
<proteinExistence type="predicted"/>
<dbReference type="NCBIfam" id="TIGR00684">
    <property type="entry name" value="narJ"/>
    <property type="match status" value="1"/>
</dbReference>
<dbReference type="Pfam" id="PF02613">
    <property type="entry name" value="Nitrate_red_del"/>
    <property type="match status" value="1"/>
</dbReference>
<dbReference type="GO" id="GO:0016491">
    <property type="term" value="F:oxidoreductase activity"/>
    <property type="evidence" value="ECO:0007669"/>
    <property type="project" value="UniProtKB-KW"/>
</dbReference>
<name>A0A378WMZ5_9NOCA</name>
<evidence type="ECO:0000313" key="3">
    <source>
        <dbReference type="EMBL" id="SUA42312.1"/>
    </source>
</evidence>
<dbReference type="AlphaFoldDB" id="A0A378WMZ5"/>
<dbReference type="PANTHER" id="PTHR43680:SF2">
    <property type="entry name" value="NITRATE REDUCTASE MOLYBDENUM COFACTOR ASSEMBLY CHAPERONE NARJ"/>
    <property type="match status" value="1"/>
</dbReference>
<sequence length="254" mass="27759">MRELTVGLLTLRRRPTPVVEMSDRDRRLVWRIAALVLDYPGEDTLAILADLSEAAAALPEPVRTDLLRPLTHLSGTAPLTLARDYVETFDLRRRASLHLTYYAYGDTRKRGMALLRFKHAYRHAGAELSDRELPDHLPVLLEFAATVDPIGGERLLGEHVPVLEMLRLSLTDSDSPYAGALAAVLATLPPPTTADRRRIAELAAQGPPDEDVGLEPYSLNGEPMHPAMNPDLYSPPAAGNSSTAGLFAGSGDRR</sequence>
<evidence type="ECO:0000313" key="4">
    <source>
        <dbReference type="Proteomes" id="UP000255082"/>
    </source>
</evidence>
<evidence type="ECO:0000256" key="2">
    <source>
        <dbReference type="SAM" id="MobiDB-lite"/>
    </source>
</evidence>
<dbReference type="GO" id="GO:0016530">
    <property type="term" value="F:metallochaperone activity"/>
    <property type="evidence" value="ECO:0007669"/>
    <property type="project" value="TreeGrafter"/>
</dbReference>
<evidence type="ECO:0000256" key="1">
    <source>
        <dbReference type="ARBA" id="ARBA00023063"/>
    </source>
</evidence>
<gene>
    <name evidence="3" type="primary">narX_2</name>
    <name evidence="3" type="ORF">NCTC13184_01665</name>
</gene>
<dbReference type="InterPro" id="IPR036411">
    <property type="entry name" value="TorD-like_sf"/>
</dbReference>
<dbReference type="PANTHER" id="PTHR43680">
    <property type="entry name" value="NITRATE REDUCTASE MOLYBDENUM COFACTOR ASSEMBLY CHAPERONE"/>
    <property type="match status" value="1"/>
</dbReference>
<dbReference type="EC" id="1.7.99.4" evidence="3"/>
<dbReference type="EMBL" id="UGRU01000001">
    <property type="protein sequence ID" value="SUA42312.1"/>
    <property type="molecule type" value="Genomic_DNA"/>
</dbReference>
<accession>A0A378WMZ5</accession>
<feature type="region of interest" description="Disordered" evidence="2">
    <location>
        <begin position="203"/>
        <end position="254"/>
    </location>
</feature>
<dbReference type="GO" id="GO:0042128">
    <property type="term" value="P:nitrate assimilation"/>
    <property type="evidence" value="ECO:0007669"/>
    <property type="project" value="UniProtKB-KW"/>
</dbReference>
<organism evidence="3 4">
    <name type="scientific">Nocardia africana</name>
    <dbReference type="NCBI Taxonomy" id="134964"/>
    <lineage>
        <taxon>Bacteria</taxon>
        <taxon>Bacillati</taxon>
        <taxon>Actinomycetota</taxon>
        <taxon>Actinomycetes</taxon>
        <taxon>Mycobacteriales</taxon>
        <taxon>Nocardiaceae</taxon>
        <taxon>Nocardia</taxon>
    </lineage>
</organism>
<dbReference type="Proteomes" id="UP000255082">
    <property type="component" value="Unassembled WGS sequence"/>
</dbReference>
<dbReference type="Gene3D" id="1.10.3480.10">
    <property type="entry name" value="TorD-like"/>
    <property type="match status" value="1"/>
</dbReference>
<protein>
    <submittedName>
        <fullName evidence="3">Nitrate reductase-like protein narX</fullName>
        <ecNumber evidence="3">1.7.99.4</ecNumber>
    </submittedName>
</protein>
<dbReference type="InterPro" id="IPR020945">
    <property type="entry name" value="DMSO/NO3_reduct_chaperone"/>
</dbReference>
<dbReference type="GO" id="GO:0051131">
    <property type="term" value="P:chaperone-mediated protein complex assembly"/>
    <property type="evidence" value="ECO:0007669"/>
    <property type="project" value="InterPro"/>
</dbReference>